<organism evidence="1 2">
    <name type="scientific">Anaeroselena agilis</name>
    <dbReference type="NCBI Taxonomy" id="3063788"/>
    <lineage>
        <taxon>Bacteria</taxon>
        <taxon>Bacillati</taxon>
        <taxon>Bacillota</taxon>
        <taxon>Negativicutes</taxon>
        <taxon>Acetonemataceae</taxon>
        <taxon>Anaeroselena</taxon>
    </lineage>
</organism>
<comment type="caution">
    <text evidence="1">The sequence shown here is derived from an EMBL/GenBank/DDBJ whole genome shotgun (WGS) entry which is preliminary data.</text>
</comment>
<dbReference type="RefSeq" id="WP_413779577.1">
    <property type="nucleotide sequence ID" value="NZ_JAUOZS010000001.1"/>
</dbReference>
<sequence>MFDAGTIYIRVEPRDVNFVNRIMEGHEYLGVVTTVDKARGILAVRATTDTAAAARAILGRLPVLVEFLEKPE</sequence>
<evidence type="ECO:0000313" key="1">
    <source>
        <dbReference type="EMBL" id="MDT8901051.1"/>
    </source>
</evidence>
<dbReference type="InterPro" id="IPR032587">
    <property type="entry name" value="DUF4911"/>
</dbReference>
<name>A0ABU3NW58_9FIRM</name>
<dbReference type="Proteomes" id="UP001254848">
    <property type="component" value="Unassembled WGS sequence"/>
</dbReference>
<dbReference type="EMBL" id="JAUOZS010000001">
    <property type="protein sequence ID" value="MDT8901051.1"/>
    <property type="molecule type" value="Genomic_DNA"/>
</dbReference>
<gene>
    <name evidence="1" type="ORF">Q4T40_07370</name>
</gene>
<accession>A0ABU3NW58</accession>
<proteinExistence type="predicted"/>
<dbReference type="Pfam" id="PF16256">
    <property type="entry name" value="DUF4911"/>
    <property type="match status" value="1"/>
</dbReference>
<keyword evidence="2" id="KW-1185">Reference proteome</keyword>
<evidence type="ECO:0000313" key="2">
    <source>
        <dbReference type="Proteomes" id="UP001254848"/>
    </source>
</evidence>
<reference evidence="1 2" key="1">
    <citation type="submission" date="2023-07" db="EMBL/GenBank/DDBJ databases">
        <title>The novel representative of Negativicutes class, Anaeroselena agilis gen. nov. sp. nov.</title>
        <authorList>
            <person name="Prokofeva M.I."/>
            <person name="Elcheninov A.G."/>
            <person name="Klyukina A."/>
            <person name="Kublanov I.V."/>
            <person name="Frolov E.N."/>
            <person name="Podosokorskaya O.A."/>
        </authorList>
    </citation>
    <scope>NUCLEOTIDE SEQUENCE [LARGE SCALE GENOMIC DNA]</scope>
    <source>
        <strain evidence="1 2">4137-cl</strain>
    </source>
</reference>
<protein>
    <submittedName>
        <fullName evidence="1">DUF4911 domain-containing protein</fullName>
    </submittedName>
</protein>